<keyword evidence="6 8" id="KW-1133">Transmembrane helix</keyword>
<feature type="transmembrane region" description="Helical" evidence="8">
    <location>
        <begin position="114"/>
        <end position="132"/>
    </location>
</feature>
<sequence>MIKEKINSGQMFAWMMMFEIGNAIIINIGMEAKQSAWIVILLAMLAGVATYLFIYVPLFRLYPNHSFTKYTQLVFGKYVGWLLSFFYLVYFTYVSGRNLMDFGALTSTISYNETPISILNGIMILALIYGLTRGIEVYVRSVEIFFSLFIVVFIFGVLLLIISRQMEVNNLKPIIDNGWKPIFHAAFPLVYTFPFAEMVTFTMFLPFLNNSQAAAKVGVISILLSGLILSLTTLLNVAVLGVYHTQNAVFPLIETMGEINIGEFLQRLDSLVVIIFVITSFFKVGTFFLAAIIAASDIFQVNNYRKLALPIGIVILLSSILMSSNFVEHLDEGLNVLPRYIQLPIQTGIPLLILLIALFRKHIGRGARQEHDQKE</sequence>
<evidence type="ECO:0000256" key="7">
    <source>
        <dbReference type="ARBA" id="ARBA00023136"/>
    </source>
</evidence>
<keyword evidence="7 8" id="KW-0472">Membrane</keyword>
<keyword evidence="10" id="KW-1185">Reference proteome</keyword>
<reference evidence="9 10" key="1">
    <citation type="submission" date="2023-07" db="EMBL/GenBank/DDBJ databases">
        <title>Sorghum-associated microbial communities from plants grown in Nebraska, USA.</title>
        <authorList>
            <person name="Schachtman D."/>
        </authorList>
    </citation>
    <scope>NUCLEOTIDE SEQUENCE [LARGE SCALE GENOMIC DNA]</scope>
    <source>
        <strain evidence="9 10">CC258</strain>
    </source>
</reference>
<protein>
    <submittedName>
        <fullName evidence="9">Spore germination protein KB</fullName>
    </submittedName>
</protein>
<evidence type="ECO:0000313" key="10">
    <source>
        <dbReference type="Proteomes" id="UP001267290"/>
    </source>
</evidence>
<feature type="transmembrane region" description="Helical" evidence="8">
    <location>
        <begin position="339"/>
        <end position="359"/>
    </location>
</feature>
<evidence type="ECO:0000256" key="8">
    <source>
        <dbReference type="SAM" id="Phobius"/>
    </source>
</evidence>
<comment type="subcellular location">
    <subcellularLocation>
        <location evidence="1">Membrane</location>
        <topology evidence="1">Multi-pass membrane protein</topology>
    </subcellularLocation>
</comment>
<gene>
    <name evidence="9" type="ORF">J2736_004121</name>
</gene>
<comment type="similarity">
    <text evidence="2">Belongs to the amino acid-polyamine-organocation (APC) superfamily. Spore germination protein (SGP) (TC 2.A.3.9) family.</text>
</comment>
<keyword evidence="5 8" id="KW-0812">Transmembrane</keyword>
<feature type="transmembrane region" description="Helical" evidence="8">
    <location>
        <begin position="74"/>
        <end position="94"/>
    </location>
</feature>
<dbReference type="NCBIfam" id="TIGR00912">
    <property type="entry name" value="2A0309"/>
    <property type="match status" value="1"/>
</dbReference>
<dbReference type="PANTHER" id="PTHR34975">
    <property type="entry name" value="SPORE GERMINATION PROTEIN A2"/>
    <property type="match status" value="1"/>
</dbReference>
<evidence type="ECO:0000256" key="3">
    <source>
        <dbReference type="ARBA" id="ARBA00022448"/>
    </source>
</evidence>
<organism evidence="9 10">
    <name type="scientific">Paenibacillus qinlingensis</name>
    <dbReference type="NCBI Taxonomy" id="1837343"/>
    <lineage>
        <taxon>Bacteria</taxon>
        <taxon>Bacillati</taxon>
        <taxon>Bacillota</taxon>
        <taxon>Bacilli</taxon>
        <taxon>Bacillales</taxon>
        <taxon>Paenibacillaceae</taxon>
        <taxon>Paenibacillus</taxon>
    </lineage>
</organism>
<dbReference type="PANTHER" id="PTHR34975:SF2">
    <property type="entry name" value="SPORE GERMINATION PROTEIN A2"/>
    <property type="match status" value="1"/>
</dbReference>
<feature type="transmembrane region" description="Helical" evidence="8">
    <location>
        <begin position="144"/>
        <end position="162"/>
    </location>
</feature>
<dbReference type="EMBL" id="JAVDSB010000008">
    <property type="protein sequence ID" value="MDR6552914.1"/>
    <property type="molecule type" value="Genomic_DNA"/>
</dbReference>
<feature type="transmembrane region" description="Helical" evidence="8">
    <location>
        <begin position="307"/>
        <end position="327"/>
    </location>
</feature>
<dbReference type="InterPro" id="IPR004761">
    <property type="entry name" value="Spore_GerAB"/>
</dbReference>
<dbReference type="RefSeq" id="WP_310500405.1">
    <property type="nucleotide sequence ID" value="NZ_JAVDSB010000008.1"/>
</dbReference>
<evidence type="ECO:0000313" key="9">
    <source>
        <dbReference type="EMBL" id="MDR6552914.1"/>
    </source>
</evidence>
<evidence type="ECO:0000256" key="1">
    <source>
        <dbReference type="ARBA" id="ARBA00004141"/>
    </source>
</evidence>
<feature type="transmembrane region" description="Helical" evidence="8">
    <location>
        <begin position="271"/>
        <end position="295"/>
    </location>
</feature>
<proteinExistence type="inferred from homology"/>
<evidence type="ECO:0000256" key="2">
    <source>
        <dbReference type="ARBA" id="ARBA00007998"/>
    </source>
</evidence>
<feature type="transmembrane region" description="Helical" evidence="8">
    <location>
        <begin position="12"/>
        <end position="30"/>
    </location>
</feature>
<evidence type="ECO:0000256" key="6">
    <source>
        <dbReference type="ARBA" id="ARBA00022989"/>
    </source>
</evidence>
<name>A0ABU1P028_9BACL</name>
<keyword evidence="3" id="KW-0813">Transport</keyword>
<feature type="transmembrane region" description="Helical" evidence="8">
    <location>
        <begin position="36"/>
        <end position="62"/>
    </location>
</feature>
<evidence type="ECO:0000256" key="5">
    <source>
        <dbReference type="ARBA" id="ARBA00022692"/>
    </source>
</evidence>
<dbReference type="Pfam" id="PF03845">
    <property type="entry name" value="Spore_permease"/>
    <property type="match status" value="1"/>
</dbReference>
<feature type="transmembrane region" description="Helical" evidence="8">
    <location>
        <begin position="217"/>
        <end position="243"/>
    </location>
</feature>
<evidence type="ECO:0000256" key="4">
    <source>
        <dbReference type="ARBA" id="ARBA00022544"/>
    </source>
</evidence>
<feature type="transmembrane region" description="Helical" evidence="8">
    <location>
        <begin position="182"/>
        <end position="205"/>
    </location>
</feature>
<dbReference type="Proteomes" id="UP001267290">
    <property type="component" value="Unassembled WGS sequence"/>
</dbReference>
<keyword evidence="4" id="KW-0309">Germination</keyword>
<accession>A0ABU1P028</accession>
<comment type="caution">
    <text evidence="9">The sequence shown here is derived from an EMBL/GenBank/DDBJ whole genome shotgun (WGS) entry which is preliminary data.</text>
</comment>